<keyword evidence="2" id="KW-0812">Transmembrane</keyword>
<evidence type="ECO:0000313" key="4">
    <source>
        <dbReference type="Proteomes" id="UP000218281"/>
    </source>
</evidence>
<dbReference type="InterPro" id="IPR021424">
    <property type="entry name" value="PorA"/>
</dbReference>
<evidence type="ECO:0008006" key="5">
    <source>
        <dbReference type="Google" id="ProtNLM"/>
    </source>
</evidence>
<feature type="transmembrane region" description="Helical" evidence="2">
    <location>
        <begin position="194"/>
        <end position="218"/>
    </location>
</feature>
<organism evidence="3 4">
    <name type="scientific">Corynebacterium hadale</name>
    <dbReference type="NCBI Taxonomy" id="2026255"/>
    <lineage>
        <taxon>Bacteria</taxon>
        <taxon>Bacillati</taxon>
        <taxon>Actinomycetota</taxon>
        <taxon>Actinomycetes</taxon>
        <taxon>Mycobacteriales</taxon>
        <taxon>Corynebacteriaceae</taxon>
        <taxon>Corynebacterium</taxon>
    </lineage>
</organism>
<reference evidence="3 4" key="1">
    <citation type="submission" date="2017-08" db="EMBL/GenBank/DDBJ databases">
        <title>Whole genome sequences of 6 clinical strains closest to Corynebacterium imitans.</title>
        <authorList>
            <person name="Bernier A.-M."/>
            <person name="Burdz T."/>
            <person name="Bernard K."/>
        </authorList>
    </citation>
    <scope>NUCLEOTIDE SEQUENCE [LARGE SCALE GENOMIC DNA]</scope>
    <source>
        <strain evidence="3 4">NML93-0607</strain>
    </source>
</reference>
<evidence type="ECO:0000256" key="2">
    <source>
        <dbReference type="SAM" id="Phobius"/>
    </source>
</evidence>
<accession>A0ABX4H8R2</accession>
<feature type="region of interest" description="Disordered" evidence="1">
    <location>
        <begin position="75"/>
        <end position="97"/>
    </location>
</feature>
<keyword evidence="4" id="KW-1185">Reference proteome</keyword>
<keyword evidence="2" id="KW-0472">Membrane</keyword>
<keyword evidence="2" id="KW-1133">Transmembrane helix</keyword>
<sequence length="221" mass="24238">MGIAVGALAFNVASPIVIAHQRTMPTGTYAMTFDGPDGEHFTRTTTLEKSTATDPTTGKDKDIYTLSTEQTGPKAFTDSFQINPTTAFPEKDRQGLGTYLPYRPERRSYPYFDPGAQATVPLDYLGPGSVGGLDTYQYRATLPDGTQRTVNAERRTGTLIDETWSLPSGVWALNDASKSAAVDRARNETTWLRALQIMALLTRFVAAIAIVWALVLLARRR</sequence>
<dbReference type="EMBL" id="NSGO01000008">
    <property type="protein sequence ID" value="PAT05573.1"/>
    <property type="molecule type" value="Genomic_DNA"/>
</dbReference>
<dbReference type="Pfam" id="PF11271">
    <property type="entry name" value="PorA"/>
    <property type="match status" value="1"/>
</dbReference>
<evidence type="ECO:0000313" key="3">
    <source>
        <dbReference type="EMBL" id="PAT05573.1"/>
    </source>
</evidence>
<name>A0ABX4H8R2_9CORY</name>
<protein>
    <recommendedName>
        <fullName evidence="5">DUF3068 domain-containing protein</fullName>
    </recommendedName>
</protein>
<evidence type="ECO:0000256" key="1">
    <source>
        <dbReference type="SAM" id="MobiDB-lite"/>
    </source>
</evidence>
<proteinExistence type="predicted"/>
<comment type="caution">
    <text evidence="3">The sequence shown here is derived from an EMBL/GenBank/DDBJ whole genome shotgun (WGS) entry which is preliminary data.</text>
</comment>
<gene>
    <name evidence="3" type="ORF">CKJ81_08720</name>
</gene>
<dbReference type="Proteomes" id="UP000218281">
    <property type="component" value="Unassembled WGS sequence"/>
</dbReference>